<dbReference type="InterPro" id="IPR001849">
    <property type="entry name" value="PH_domain"/>
</dbReference>
<protein>
    <recommendedName>
        <fullName evidence="2">PH domain-containing protein</fullName>
    </recommendedName>
</protein>
<evidence type="ECO:0000313" key="4">
    <source>
        <dbReference type="Proteomes" id="UP001165060"/>
    </source>
</evidence>
<dbReference type="Gene3D" id="2.30.29.30">
    <property type="entry name" value="Pleckstrin-homology domain (PH domain)/Phosphotyrosine-binding domain (PTB)"/>
    <property type="match status" value="1"/>
</dbReference>
<dbReference type="SUPFAM" id="SSF50729">
    <property type="entry name" value="PH domain-like"/>
    <property type="match status" value="1"/>
</dbReference>
<dbReference type="EMBL" id="BRYB01003786">
    <property type="protein sequence ID" value="GMI20591.1"/>
    <property type="molecule type" value="Genomic_DNA"/>
</dbReference>
<keyword evidence="4" id="KW-1185">Reference proteome</keyword>
<accession>A0ABQ6M6M4</accession>
<comment type="caution">
    <text evidence="3">The sequence shown here is derived from an EMBL/GenBank/DDBJ whole genome shotgun (WGS) entry which is preliminary data.</text>
</comment>
<name>A0ABQ6M6M4_9STRA</name>
<evidence type="ECO:0000313" key="3">
    <source>
        <dbReference type="EMBL" id="GMI20591.1"/>
    </source>
</evidence>
<feature type="non-terminal residue" evidence="3">
    <location>
        <position position="1"/>
    </location>
</feature>
<proteinExistence type="predicted"/>
<gene>
    <name evidence="3" type="ORF">TeGR_g1698</name>
</gene>
<evidence type="ECO:0000256" key="1">
    <source>
        <dbReference type="SAM" id="MobiDB-lite"/>
    </source>
</evidence>
<dbReference type="PROSITE" id="PS50003">
    <property type="entry name" value="PH_DOMAIN"/>
    <property type="match status" value="1"/>
</dbReference>
<dbReference type="Proteomes" id="UP001165060">
    <property type="component" value="Unassembled WGS sequence"/>
</dbReference>
<feature type="domain" description="PH" evidence="2">
    <location>
        <begin position="106"/>
        <end position="195"/>
    </location>
</feature>
<organism evidence="3 4">
    <name type="scientific">Tetraparma gracilis</name>
    <dbReference type="NCBI Taxonomy" id="2962635"/>
    <lineage>
        <taxon>Eukaryota</taxon>
        <taxon>Sar</taxon>
        <taxon>Stramenopiles</taxon>
        <taxon>Ochrophyta</taxon>
        <taxon>Bolidophyceae</taxon>
        <taxon>Parmales</taxon>
        <taxon>Triparmaceae</taxon>
        <taxon>Tetraparma</taxon>
    </lineage>
</organism>
<sequence length="205" mass="22387">AVKKLQEEAATRETEKTREKAESDAAVKQLREEMAERETELASLRLEVEGLRADVYKGVGKTAPASTGSNSEGTQAELARLNAELSEKDAALSELAVQTLAFTEASKVRTGTLYKQSKYLKSWERRTVTLDPLGNLTWDGGAGHKGFVTLREGDRVVPVNQLDFQVEARDRKIAFRAGNAAEAGEWMEAIGEFVGGDTPLPPPPR</sequence>
<feature type="region of interest" description="Disordered" evidence="1">
    <location>
        <begin position="1"/>
        <end position="27"/>
    </location>
</feature>
<reference evidence="3 4" key="1">
    <citation type="journal article" date="2023" name="Commun. Biol.">
        <title>Genome analysis of Parmales, the sister group of diatoms, reveals the evolutionary specialization of diatoms from phago-mixotrophs to photoautotrophs.</title>
        <authorList>
            <person name="Ban H."/>
            <person name="Sato S."/>
            <person name="Yoshikawa S."/>
            <person name="Yamada K."/>
            <person name="Nakamura Y."/>
            <person name="Ichinomiya M."/>
            <person name="Sato N."/>
            <person name="Blanc-Mathieu R."/>
            <person name="Endo H."/>
            <person name="Kuwata A."/>
            <person name="Ogata H."/>
        </authorList>
    </citation>
    <scope>NUCLEOTIDE SEQUENCE [LARGE SCALE GENOMIC DNA]</scope>
</reference>
<evidence type="ECO:0000259" key="2">
    <source>
        <dbReference type="PROSITE" id="PS50003"/>
    </source>
</evidence>
<dbReference type="InterPro" id="IPR011993">
    <property type="entry name" value="PH-like_dom_sf"/>
</dbReference>